<dbReference type="NCBIfam" id="TIGR01313">
    <property type="entry name" value="therm_gnt_kin"/>
    <property type="match status" value="1"/>
</dbReference>
<dbReference type="Pfam" id="PF13671">
    <property type="entry name" value="AAA_33"/>
    <property type="match status" value="1"/>
</dbReference>
<evidence type="ECO:0000256" key="5">
    <source>
        <dbReference type="ARBA" id="ARBA00022741"/>
    </source>
</evidence>
<organism evidence="10 11">
    <name type="scientific">Mesorhizobium vachelliae</name>
    <dbReference type="NCBI Taxonomy" id="3072309"/>
    <lineage>
        <taxon>Bacteria</taxon>
        <taxon>Pseudomonadati</taxon>
        <taxon>Pseudomonadota</taxon>
        <taxon>Alphaproteobacteria</taxon>
        <taxon>Hyphomicrobiales</taxon>
        <taxon>Phyllobacteriaceae</taxon>
        <taxon>Mesorhizobium</taxon>
    </lineage>
</organism>
<dbReference type="PANTHER" id="PTHR43442:SF3">
    <property type="entry name" value="GLUCONOKINASE-RELATED"/>
    <property type="match status" value="1"/>
</dbReference>
<dbReference type="InterPro" id="IPR006001">
    <property type="entry name" value="Therm_gnt_kin"/>
</dbReference>
<keyword evidence="11" id="KW-1185">Reference proteome</keyword>
<keyword evidence="7 9" id="KW-0067">ATP-binding</keyword>
<evidence type="ECO:0000256" key="1">
    <source>
        <dbReference type="ARBA" id="ARBA00004761"/>
    </source>
</evidence>
<evidence type="ECO:0000313" key="11">
    <source>
        <dbReference type="Proteomes" id="UP001285154"/>
    </source>
</evidence>
<dbReference type="GO" id="GO:0046316">
    <property type="term" value="F:gluconokinase activity"/>
    <property type="evidence" value="ECO:0007669"/>
    <property type="project" value="UniProtKB-EC"/>
</dbReference>
<comment type="caution">
    <text evidence="10">The sequence shown here is derived from an EMBL/GenBank/DDBJ whole genome shotgun (WGS) entry which is preliminary data.</text>
</comment>
<dbReference type="CDD" id="cd02021">
    <property type="entry name" value="GntK"/>
    <property type="match status" value="1"/>
</dbReference>
<evidence type="ECO:0000256" key="4">
    <source>
        <dbReference type="ARBA" id="ARBA00022679"/>
    </source>
</evidence>
<evidence type="ECO:0000256" key="8">
    <source>
        <dbReference type="ARBA" id="ARBA00048090"/>
    </source>
</evidence>
<dbReference type="InterPro" id="IPR027417">
    <property type="entry name" value="P-loop_NTPase"/>
</dbReference>
<evidence type="ECO:0000256" key="7">
    <source>
        <dbReference type="ARBA" id="ARBA00022840"/>
    </source>
</evidence>
<dbReference type="EC" id="2.7.1.12" evidence="3 9"/>
<keyword evidence="6 9" id="KW-0418">Kinase</keyword>
<gene>
    <name evidence="10" type="ORF">RFM42_27935</name>
</gene>
<keyword evidence="5 9" id="KW-0547">Nucleotide-binding</keyword>
<protein>
    <recommendedName>
        <fullName evidence="3 9">Gluconokinase</fullName>
        <ecNumber evidence="3 9">2.7.1.12</ecNumber>
    </recommendedName>
</protein>
<evidence type="ECO:0000256" key="9">
    <source>
        <dbReference type="RuleBase" id="RU363066"/>
    </source>
</evidence>
<dbReference type="Gene3D" id="3.40.50.300">
    <property type="entry name" value="P-loop containing nucleotide triphosphate hydrolases"/>
    <property type="match status" value="1"/>
</dbReference>
<keyword evidence="4 9" id="KW-0808">Transferase</keyword>
<comment type="pathway">
    <text evidence="1">Carbohydrate acid metabolism.</text>
</comment>
<dbReference type="EMBL" id="JAVIIQ010000015">
    <property type="protein sequence ID" value="MDX8534852.1"/>
    <property type="molecule type" value="Genomic_DNA"/>
</dbReference>
<accession>A0ABU5ACY6</accession>
<proteinExistence type="inferred from homology"/>
<reference evidence="10 11" key="1">
    <citation type="submission" date="2023-08" db="EMBL/GenBank/DDBJ databases">
        <title>Implementing the SeqCode for naming new Mesorhizobium species isolated from Vachellia karroo root nodules.</title>
        <authorList>
            <person name="Van Lill M."/>
        </authorList>
    </citation>
    <scope>NUCLEOTIDE SEQUENCE [LARGE SCALE GENOMIC DNA]</scope>
    <source>
        <strain evidence="10 11">VK25D</strain>
    </source>
</reference>
<dbReference type="PROSITE" id="PS51257">
    <property type="entry name" value="PROKAR_LIPOPROTEIN"/>
    <property type="match status" value="1"/>
</dbReference>
<name>A0ABU5ACY6_9HYPH</name>
<dbReference type="PANTHER" id="PTHR43442">
    <property type="entry name" value="GLUCONOKINASE-RELATED"/>
    <property type="match status" value="1"/>
</dbReference>
<evidence type="ECO:0000313" key="10">
    <source>
        <dbReference type="EMBL" id="MDX8534852.1"/>
    </source>
</evidence>
<comment type="catalytic activity">
    <reaction evidence="8 9">
        <text>D-gluconate + ATP = 6-phospho-D-gluconate + ADP + H(+)</text>
        <dbReference type="Rhea" id="RHEA:19433"/>
        <dbReference type="ChEBI" id="CHEBI:15378"/>
        <dbReference type="ChEBI" id="CHEBI:18391"/>
        <dbReference type="ChEBI" id="CHEBI:30616"/>
        <dbReference type="ChEBI" id="CHEBI:58759"/>
        <dbReference type="ChEBI" id="CHEBI:456216"/>
        <dbReference type="EC" id="2.7.1.12"/>
    </reaction>
</comment>
<dbReference type="Proteomes" id="UP001285154">
    <property type="component" value="Unassembled WGS sequence"/>
</dbReference>
<evidence type="ECO:0000256" key="3">
    <source>
        <dbReference type="ARBA" id="ARBA00012054"/>
    </source>
</evidence>
<comment type="similarity">
    <text evidence="2 9">Belongs to the gluconokinase GntK/GntV family.</text>
</comment>
<dbReference type="RefSeq" id="WP_320252506.1">
    <property type="nucleotide sequence ID" value="NZ_JAVIIQ010000015.1"/>
</dbReference>
<dbReference type="SUPFAM" id="SSF52540">
    <property type="entry name" value="P-loop containing nucleoside triphosphate hydrolases"/>
    <property type="match status" value="1"/>
</dbReference>
<evidence type="ECO:0000256" key="2">
    <source>
        <dbReference type="ARBA" id="ARBA00008420"/>
    </source>
</evidence>
<sequence length="170" mass="18206">MNDLRMAPAIVVMGVAGCGKTAVGEALAKALGADFIEGDRLHPPENVARMARGEPLTDALRAGWLDAIGERIASSAAGGRKAVAACSALKRSYRDQLSLFCPGIVFLYLKIDRETAWRRVANRKGHFMPASLVDSQFATLEEPAADERAVTVDGTRSVAGILKEIIERGR</sequence>
<evidence type="ECO:0000256" key="6">
    <source>
        <dbReference type="ARBA" id="ARBA00022777"/>
    </source>
</evidence>